<reference evidence="3" key="4">
    <citation type="submission" date="2021-05" db="UniProtKB">
        <authorList>
            <consortium name="EnsemblPlants"/>
        </authorList>
    </citation>
    <scope>IDENTIFICATION</scope>
    <source>
        <strain evidence="3">cv. B73</strain>
    </source>
</reference>
<dbReference type="AlphaFoldDB" id="K7UAM9"/>
<dbReference type="EMBL" id="CM000780">
    <property type="protein sequence ID" value="AQK57060.1"/>
    <property type="molecule type" value="Genomic_DNA"/>
</dbReference>
<evidence type="ECO:0000313" key="3">
    <source>
        <dbReference type="EnsemblPlants" id="Zm00001eb195500_P001"/>
    </source>
</evidence>
<dbReference type="PANTHER" id="PTHR38377:SF1">
    <property type="entry name" value="THREONINE-TRNA LIGASE 2"/>
    <property type="match status" value="1"/>
</dbReference>
<dbReference type="Proteomes" id="UP000007305">
    <property type="component" value="Chromosome 4"/>
</dbReference>
<dbReference type="Gramene" id="Zm00001eb195500_T001">
    <property type="protein sequence ID" value="Zm00001eb195500_P001"/>
    <property type="gene ID" value="Zm00001eb195500"/>
</dbReference>
<reference evidence="3" key="3">
    <citation type="submission" date="2019-07" db="EMBL/GenBank/DDBJ databases">
        <authorList>
            <person name="Seetharam A."/>
            <person name="Woodhouse M."/>
            <person name="Cannon E."/>
        </authorList>
    </citation>
    <scope>NUCLEOTIDE SEQUENCE [LARGE SCALE GENOMIC DNA]</scope>
    <source>
        <strain evidence="3">cv. B73</strain>
    </source>
</reference>
<dbReference type="EnsemblPlants" id="Zm00001eb195500_T001">
    <property type="protein sequence ID" value="Zm00001eb195500_P001"/>
    <property type="gene ID" value="Zm00001eb195500"/>
</dbReference>
<dbReference type="ExpressionAtlas" id="K7UAM9">
    <property type="expression patterns" value="baseline and differential"/>
</dbReference>
<proteinExistence type="predicted"/>
<dbReference type="GeneID" id="103654293"/>
<dbReference type="RefSeq" id="XP_020408354.1">
    <property type="nucleotide sequence ID" value="XM_020552765.2"/>
</dbReference>
<dbReference type="Gramene" id="Zm00001eb195500_T002">
    <property type="protein sequence ID" value="Zm00001eb195500_P002"/>
    <property type="gene ID" value="Zm00001eb195500"/>
</dbReference>
<sequence length="166" mass="18521">MARADPVSFRQHRAISGISFRHQQKVLRILGKQERGRGGQGHNREAKLIQSSPFCRPHLDGFTVPPPHRDHGEGAGWLALGPPQPAARRDKIRIAKLEALLYNKDGPSGGSEATSSAVKDLQSKLDVVTAECLTEKDKNKKLTMENEKLQYRMTHLIRAIKEAESR</sequence>
<dbReference type="OrthoDB" id="2405052at2759"/>
<evidence type="ECO:0000313" key="4">
    <source>
        <dbReference type="Proteomes" id="UP000007305"/>
    </source>
</evidence>
<dbReference type="PaxDb" id="4577-GRMZM2G060322_P02"/>
<evidence type="ECO:0000256" key="1">
    <source>
        <dbReference type="SAM" id="MobiDB-lite"/>
    </source>
</evidence>
<dbReference type="eggNOG" id="ENOG502SA5T">
    <property type="taxonomic scope" value="Eukaryota"/>
</dbReference>
<dbReference type="EnsemblPlants" id="Zm00001eb195500_T002">
    <property type="protein sequence ID" value="Zm00001eb195500_P002"/>
    <property type="gene ID" value="Zm00001eb195500"/>
</dbReference>
<dbReference type="PANTHER" id="PTHR38377">
    <property type="entry name" value="THREONINE-TRNA LIGASE 2"/>
    <property type="match status" value="1"/>
</dbReference>
<feature type="region of interest" description="Disordered" evidence="1">
    <location>
        <begin position="63"/>
        <end position="84"/>
    </location>
</feature>
<organism evidence="2">
    <name type="scientific">Zea mays</name>
    <name type="common">Maize</name>
    <dbReference type="NCBI Taxonomy" id="4577"/>
    <lineage>
        <taxon>Eukaryota</taxon>
        <taxon>Viridiplantae</taxon>
        <taxon>Streptophyta</taxon>
        <taxon>Embryophyta</taxon>
        <taxon>Tracheophyta</taxon>
        <taxon>Spermatophyta</taxon>
        <taxon>Magnoliopsida</taxon>
        <taxon>Liliopsida</taxon>
        <taxon>Poales</taxon>
        <taxon>Poaceae</taxon>
        <taxon>PACMAD clade</taxon>
        <taxon>Panicoideae</taxon>
        <taxon>Andropogonodae</taxon>
        <taxon>Andropogoneae</taxon>
        <taxon>Tripsacinae</taxon>
        <taxon>Zea</taxon>
    </lineage>
</organism>
<evidence type="ECO:0000313" key="2">
    <source>
        <dbReference type="EMBL" id="AQK57060.1"/>
    </source>
</evidence>
<protein>
    <submittedName>
        <fullName evidence="2 3">Uncharacterized protein</fullName>
    </submittedName>
</protein>
<name>K7UAM9_MAIZE</name>
<dbReference type="SMR" id="K7UAM9"/>
<reference evidence="2" key="2">
    <citation type="submission" date="2015-12" db="EMBL/GenBank/DDBJ databases">
        <title>Update maize B73 reference genome by single molecule sequencing technologies.</title>
        <authorList>
            <consortium name="Maize Genome Sequencing Project"/>
            <person name="Ware D."/>
        </authorList>
    </citation>
    <scope>NUCLEOTIDE SEQUENCE</scope>
    <source>
        <tissue evidence="2">Seedling</tissue>
    </source>
</reference>
<accession>K7UAM9</accession>
<dbReference type="HOGENOM" id="CLU_136429_0_0_1"/>
<reference evidence="4" key="1">
    <citation type="journal article" date="2009" name="Science">
        <title>The B73 maize genome: complexity, diversity, and dynamics.</title>
        <authorList>
            <person name="Schnable P.S."/>
            <person name="Ware D."/>
            <person name="Fulton R.S."/>
            <person name="Stein J.C."/>
            <person name="Wei F."/>
            <person name="Pasternak S."/>
            <person name="Liang C."/>
            <person name="Zhang J."/>
            <person name="Fulton L."/>
            <person name="Graves T.A."/>
            <person name="Minx P."/>
            <person name="Reily A.D."/>
            <person name="Courtney L."/>
            <person name="Kruchowski S.S."/>
            <person name="Tomlinson C."/>
            <person name="Strong C."/>
            <person name="Delehaunty K."/>
            <person name="Fronick C."/>
            <person name="Courtney B."/>
            <person name="Rock S.M."/>
            <person name="Belter E."/>
            <person name="Du F."/>
            <person name="Kim K."/>
            <person name="Abbott R.M."/>
            <person name="Cotton M."/>
            <person name="Levy A."/>
            <person name="Marchetto P."/>
            <person name="Ochoa K."/>
            <person name="Jackson S.M."/>
            <person name="Gillam B."/>
            <person name="Chen W."/>
            <person name="Yan L."/>
            <person name="Higginbotham J."/>
            <person name="Cardenas M."/>
            <person name="Waligorski J."/>
            <person name="Applebaum E."/>
            <person name="Phelps L."/>
            <person name="Falcone J."/>
            <person name="Kanchi K."/>
            <person name="Thane T."/>
            <person name="Scimone A."/>
            <person name="Thane N."/>
            <person name="Henke J."/>
            <person name="Wang T."/>
            <person name="Ruppert J."/>
            <person name="Shah N."/>
            <person name="Rotter K."/>
            <person name="Hodges J."/>
            <person name="Ingenthron E."/>
            <person name="Cordes M."/>
            <person name="Kohlberg S."/>
            <person name="Sgro J."/>
            <person name="Delgado B."/>
            <person name="Mead K."/>
            <person name="Chinwalla A."/>
            <person name="Leonard S."/>
            <person name="Crouse K."/>
            <person name="Collura K."/>
            <person name="Kudrna D."/>
            <person name="Currie J."/>
            <person name="He R."/>
            <person name="Angelova A."/>
            <person name="Rajasekar S."/>
            <person name="Mueller T."/>
            <person name="Lomeli R."/>
            <person name="Scara G."/>
            <person name="Ko A."/>
            <person name="Delaney K."/>
            <person name="Wissotski M."/>
            <person name="Lopez G."/>
            <person name="Campos D."/>
            <person name="Braidotti M."/>
            <person name="Ashley E."/>
            <person name="Golser W."/>
            <person name="Kim H."/>
            <person name="Lee S."/>
            <person name="Lin J."/>
            <person name="Dujmic Z."/>
            <person name="Kim W."/>
            <person name="Talag J."/>
            <person name="Zuccolo A."/>
            <person name="Fan C."/>
            <person name="Sebastian A."/>
            <person name="Kramer M."/>
            <person name="Spiegel L."/>
            <person name="Nascimento L."/>
            <person name="Zutavern T."/>
            <person name="Miller B."/>
            <person name="Ambroise C."/>
            <person name="Muller S."/>
            <person name="Spooner W."/>
            <person name="Narechania A."/>
            <person name="Ren L."/>
            <person name="Wei S."/>
            <person name="Kumari S."/>
            <person name="Faga B."/>
            <person name="Levy M.J."/>
            <person name="McMahan L."/>
            <person name="Van Buren P."/>
            <person name="Vaughn M.W."/>
            <person name="Ying K."/>
            <person name="Yeh C.-T."/>
            <person name="Emrich S.J."/>
            <person name="Jia Y."/>
            <person name="Kalyanaraman A."/>
            <person name="Hsia A.-P."/>
            <person name="Barbazuk W.B."/>
            <person name="Baucom R.S."/>
            <person name="Brutnell T.P."/>
            <person name="Carpita N.C."/>
            <person name="Chaparro C."/>
            <person name="Chia J.-M."/>
            <person name="Deragon J.-M."/>
            <person name="Estill J.C."/>
            <person name="Fu Y."/>
            <person name="Jeddeloh J.A."/>
            <person name="Han Y."/>
            <person name="Lee H."/>
            <person name="Li P."/>
            <person name="Lisch D.R."/>
            <person name="Liu S."/>
            <person name="Liu Z."/>
            <person name="Nagel D.H."/>
            <person name="McCann M.C."/>
            <person name="SanMiguel P."/>
            <person name="Myers A.M."/>
            <person name="Nettleton D."/>
            <person name="Nguyen J."/>
            <person name="Penning B.W."/>
            <person name="Ponnala L."/>
            <person name="Schneider K.L."/>
            <person name="Schwartz D.C."/>
            <person name="Sharma A."/>
            <person name="Soderlund C."/>
            <person name="Springer N.M."/>
            <person name="Sun Q."/>
            <person name="Wang H."/>
            <person name="Waterman M."/>
            <person name="Westerman R."/>
            <person name="Wolfgruber T.K."/>
            <person name="Yang L."/>
            <person name="Yu Y."/>
            <person name="Zhang L."/>
            <person name="Zhou S."/>
            <person name="Zhu Q."/>
            <person name="Bennetzen J.L."/>
            <person name="Dawe R.K."/>
            <person name="Jiang J."/>
            <person name="Jiang N."/>
            <person name="Presting G.G."/>
            <person name="Wessler S.R."/>
            <person name="Aluru S."/>
            <person name="Martienssen R.A."/>
            <person name="Clifton S.W."/>
            <person name="McCombie W.R."/>
            <person name="Wing R.A."/>
            <person name="Wilson R.K."/>
        </authorList>
    </citation>
    <scope>NUCLEOTIDE SEQUENCE [LARGE SCALE GENOMIC DNA]</scope>
    <source>
        <strain evidence="4">cv. B73</strain>
    </source>
</reference>
<gene>
    <name evidence="3" type="primary">LOC103654293</name>
    <name evidence="2" type="ORF">ZEAMMB73_Zm00001d052366</name>
</gene>
<keyword evidence="4" id="KW-1185">Reference proteome</keyword>